<dbReference type="SUPFAM" id="SSF54160">
    <property type="entry name" value="Chromo domain-like"/>
    <property type="match status" value="2"/>
</dbReference>
<feature type="compositionally biased region" description="Polar residues" evidence="8">
    <location>
        <begin position="1200"/>
        <end position="1212"/>
    </location>
</feature>
<comment type="subcellular location">
    <subcellularLocation>
        <location evidence="1">Endoplasmic reticulum membrane</location>
        <topology evidence="1">Multi-pass membrane protein</topology>
    </subcellularLocation>
</comment>
<organism evidence="11 12">
    <name type="scientific">Phytophthora lilii</name>
    <dbReference type="NCBI Taxonomy" id="2077276"/>
    <lineage>
        <taxon>Eukaryota</taxon>
        <taxon>Sar</taxon>
        <taxon>Stramenopiles</taxon>
        <taxon>Oomycota</taxon>
        <taxon>Peronosporomycetes</taxon>
        <taxon>Peronosporales</taxon>
        <taxon>Peronosporaceae</taxon>
        <taxon>Phytophthora</taxon>
    </lineage>
</organism>
<feature type="compositionally biased region" description="Basic and acidic residues" evidence="8">
    <location>
        <begin position="1213"/>
        <end position="1231"/>
    </location>
</feature>
<reference evidence="11" key="1">
    <citation type="submission" date="2023-04" db="EMBL/GenBank/DDBJ databases">
        <title>Phytophthora lilii NBRC 32176.</title>
        <authorList>
            <person name="Ichikawa N."/>
            <person name="Sato H."/>
            <person name="Tonouchi N."/>
        </authorList>
    </citation>
    <scope>NUCLEOTIDE SEQUENCE</scope>
    <source>
        <strain evidence="11">NBRC 32176</strain>
    </source>
</reference>
<evidence type="ECO:0000256" key="2">
    <source>
        <dbReference type="ARBA" id="ARBA00022692"/>
    </source>
</evidence>
<keyword evidence="4 9" id="KW-1133">Transmembrane helix</keyword>
<dbReference type="InterPro" id="IPR003347">
    <property type="entry name" value="JmjC_dom"/>
</dbReference>
<feature type="coiled-coil region" evidence="7">
    <location>
        <begin position="869"/>
        <end position="896"/>
    </location>
</feature>
<evidence type="ECO:0000256" key="3">
    <source>
        <dbReference type="ARBA" id="ARBA00022824"/>
    </source>
</evidence>
<keyword evidence="6 9" id="KW-0472">Membrane</keyword>
<feature type="region of interest" description="Disordered" evidence="8">
    <location>
        <begin position="1200"/>
        <end position="1231"/>
    </location>
</feature>
<evidence type="ECO:0000256" key="8">
    <source>
        <dbReference type="SAM" id="MobiDB-lite"/>
    </source>
</evidence>
<dbReference type="GO" id="GO:0140042">
    <property type="term" value="P:lipid droplet formation"/>
    <property type="evidence" value="ECO:0007669"/>
    <property type="project" value="UniProtKB-ARBA"/>
</dbReference>
<dbReference type="Proteomes" id="UP001165083">
    <property type="component" value="Unassembled WGS sequence"/>
</dbReference>
<keyword evidence="7" id="KW-0175">Coiled coil</keyword>
<dbReference type="GO" id="GO:0005789">
    <property type="term" value="C:endoplasmic reticulum membrane"/>
    <property type="evidence" value="ECO:0007669"/>
    <property type="project" value="UniProtKB-SubCell"/>
</dbReference>
<dbReference type="InterPro" id="IPR009617">
    <property type="entry name" value="Seipin"/>
</dbReference>
<feature type="region of interest" description="Disordered" evidence="8">
    <location>
        <begin position="147"/>
        <end position="186"/>
    </location>
</feature>
<feature type="transmembrane region" description="Helical" evidence="9">
    <location>
        <begin position="904"/>
        <end position="926"/>
    </location>
</feature>
<evidence type="ECO:0000256" key="4">
    <source>
        <dbReference type="ARBA" id="ARBA00022989"/>
    </source>
</evidence>
<accession>A0A9W6YJY0</accession>
<gene>
    <name evidence="11" type="ORF">Plil01_001854400</name>
</gene>
<feature type="compositionally biased region" description="Basic and acidic residues" evidence="8">
    <location>
        <begin position="804"/>
        <end position="816"/>
    </location>
</feature>
<keyword evidence="12" id="KW-1185">Reference proteome</keyword>
<keyword evidence="5" id="KW-0443">Lipid metabolism</keyword>
<dbReference type="PANTHER" id="PTHR21212:SF0">
    <property type="entry name" value="SEIPIN"/>
    <property type="match status" value="1"/>
</dbReference>
<feature type="transmembrane region" description="Helical" evidence="9">
    <location>
        <begin position="1113"/>
        <end position="1140"/>
    </location>
</feature>
<dbReference type="SUPFAM" id="SSF51197">
    <property type="entry name" value="Clavaminate synthase-like"/>
    <property type="match status" value="1"/>
</dbReference>
<feature type="domain" description="JmjC" evidence="10">
    <location>
        <begin position="334"/>
        <end position="496"/>
    </location>
</feature>
<evidence type="ECO:0000256" key="7">
    <source>
        <dbReference type="SAM" id="Coils"/>
    </source>
</evidence>
<dbReference type="InterPro" id="IPR041667">
    <property type="entry name" value="Cupin_8"/>
</dbReference>
<dbReference type="PANTHER" id="PTHR21212">
    <property type="entry name" value="BERNARDINELLI-SEIP CONGENITAL LIPODYSTROPHY 2 HOMOLOG BSCL2 PROTEIN"/>
    <property type="match status" value="1"/>
</dbReference>
<dbReference type="CDD" id="cd23995">
    <property type="entry name" value="Seipin_BSCL2_like"/>
    <property type="match status" value="1"/>
</dbReference>
<dbReference type="Pfam" id="PF13621">
    <property type="entry name" value="Cupin_8"/>
    <property type="match status" value="1"/>
</dbReference>
<dbReference type="AlphaFoldDB" id="A0A9W6YJY0"/>
<evidence type="ECO:0000313" key="11">
    <source>
        <dbReference type="EMBL" id="GMF65972.1"/>
    </source>
</evidence>
<comment type="caution">
    <text evidence="11">The sequence shown here is derived from an EMBL/GenBank/DDBJ whole genome shotgun (WGS) entry which is preliminary data.</text>
</comment>
<proteinExistence type="predicted"/>
<dbReference type="Gene3D" id="2.60.120.650">
    <property type="entry name" value="Cupin"/>
    <property type="match status" value="1"/>
</dbReference>
<protein>
    <submittedName>
        <fullName evidence="11">Unnamed protein product</fullName>
    </submittedName>
</protein>
<evidence type="ECO:0000259" key="10">
    <source>
        <dbReference type="PROSITE" id="PS51184"/>
    </source>
</evidence>
<dbReference type="PROSITE" id="PS51184">
    <property type="entry name" value="JMJC"/>
    <property type="match status" value="1"/>
</dbReference>
<evidence type="ECO:0000256" key="9">
    <source>
        <dbReference type="SAM" id="Phobius"/>
    </source>
</evidence>
<evidence type="ECO:0000313" key="12">
    <source>
        <dbReference type="Proteomes" id="UP001165083"/>
    </source>
</evidence>
<keyword evidence="2 9" id="KW-0812">Transmembrane</keyword>
<evidence type="ECO:0000256" key="6">
    <source>
        <dbReference type="ARBA" id="ARBA00023136"/>
    </source>
</evidence>
<evidence type="ECO:0000256" key="5">
    <source>
        <dbReference type="ARBA" id="ARBA00023098"/>
    </source>
</evidence>
<dbReference type="OrthoDB" id="47172at2759"/>
<dbReference type="GO" id="GO:0006629">
    <property type="term" value="P:lipid metabolic process"/>
    <property type="evidence" value="ECO:0007669"/>
    <property type="project" value="UniProtKB-KW"/>
</dbReference>
<dbReference type="Gene3D" id="2.30.30.140">
    <property type="match status" value="1"/>
</dbReference>
<keyword evidence="3" id="KW-0256">Endoplasmic reticulum</keyword>
<sequence>MEAAAKAFEQHVELDEGVLATSAPLETGQLDRVILQGVLELLKANDKALEYFKGSIVGGELRRLRGYWGRDIDAELLWLVLTGQPLPLRPPFFGGTIPDPAAEAVVAEVEALAAAAAADGAAETEADTSAESQASTGDKLAPIFAKQAGSARKRSLEKTTATESGAEGKRPKANSADGKDATDAAAPPLRTALSEATTFESDEAKSQAINPTYTIPTQWEHLYFKQVQVINVNNRYAKETIQAKRFAGEPFLLEGHTGWLKFAEGWVKPDGTLDTSAFLNGIHDVKVPVLERNYEERNPIKTYLPLSYYVKNYWEHGKSDYYLHQWQFPLDPKAGQLLCYKCKELPVIGDNLLLYWLDAVRGDNPLQYLFMGQKSTRSRMHLDPGGLGITIAPIIGTKRVTMLHRDAAKLDSVHESVNFHDVDLDKMPQLAFLPAWRVDVKPGQILYMPEGTLHACENVTACLSYHRFHVDTVNLTGFLRSFLAQDSPSINHAEILWNAAHDVMAALEENYHGNGKGLTKDVSTLRKLDTLRGLRHACRMLSLEQVLPTEDSWDWKKLLDDIDHLLVRVDSSAKLNKKKNSTHGSTFTKAMAALNGEEAAEAQQIIEAAAKKKKLAKQKAETTAASTHWDSLNLKVGDIIGVQVFEKRNRAEVLKVVHDKVLVQIHYSDWESIYDEFLPVSSLYQRKKGKKVALKKTPEVHETVMARWGSKGDLYNAIVLKVIRTNACYVHYLKYEKDWDQWILPGHIFRNAESVSAVQLGVRLVALALHVAQRQHRHRLQTDGAALRRHERRHQAPVAAHEASQQRHVDQLRPDYEDTQFGPNSASGGPKKRSQEAPHPNRAATTLMMAAWVPWTLLLAVLPAGATDLLKDEAERKRLREELTRLARDYAKLLLLWGLRAAQVFVAVSALFATAALLYALLYYLVIPSRFHEQDVFFDYGVRHADLMPEVASVPSATLDLRDPVHQWQALVPQPEQLKQPGLVPGVKYDVIVELTVPESRANAKVGVFMVTTHLEECGKGQLASSARPVTLHDMPAPVRWLRLGFWLVPYTLGFTEPAQTLRVTTINGYMESAERPLKQVTIELNTPRLQVYSAKLTIIAQLTGVRYLMYHWAVPTAILVILNIVFLEALVLVILYAVYALPQLDEEAAADAAVLEAAAADARDKAKQLFATTSSSDAEVTTHTKSETLIGEVSFTATSMEESSSVLSEATQESKDEMAEVKQEPMIKSP</sequence>
<evidence type="ECO:0000256" key="1">
    <source>
        <dbReference type="ARBA" id="ARBA00004477"/>
    </source>
</evidence>
<feature type="region of interest" description="Disordered" evidence="8">
    <location>
        <begin position="788"/>
        <end position="840"/>
    </location>
</feature>
<dbReference type="EMBL" id="BSXW01012521">
    <property type="protein sequence ID" value="GMF65972.1"/>
    <property type="molecule type" value="Genomic_DNA"/>
</dbReference>
<name>A0A9W6YJY0_9STRA</name>
<dbReference type="Pfam" id="PF06775">
    <property type="entry name" value="Seipin"/>
    <property type="match status" value="1"/>
</dbReference>
<dbReference type="InterPro" id="IPR016197">
    <property type="entry name" value="Chromo-like_dom_sf"/>
</dbReference>